<sequence length="521" mass="58549">MPRVLSIERSIWQKKNQNTNPSSLRSSLTVHSRTQTAQSSSSPHQSSLTLLPHSTMATIELANLGLRFRPFSTSNPRTTRSPLRFSTPFGRKIRIHRPLSCSLVGQQQQVDALFTEEESSLIRALIGIQGRGRSASPQQLQDVERAVEALEGLEGIPDPTGSSLIEGRWQLMFTTRPGTASPIQRTFVGVDFFSVFQEVYLRTNDPRVSNIVKFSDAIGELKVERTFVGVDFFSVFQEVYLRTNDPRVSNIVKFSDAIGELKVELRTCDVLVVGFSQFAFLGPVTVRDVAEASIKDGKRILFRFDRAAFSFKFLPFKVPYPVPFRLLGDEAKGWLDTSYLSQSGNLRISRGNKGTTFVLQKKPEPRQRLLSAISMGTDVREAIDVFLSLNQNVAKGELELFKGEWQMIWSSQMETDSWIENAANGLMGMQIVKPNGQLKFLVDILLGFKFSMTGTFKKSGTNVYDVTMNDAAIVVGSFGLPMEMESKFNLELLYTDDKIRITRGYNKIIFVHLRVDGSQHK</sequence>
<evidence type="ECO:0000256" key="3">
    <source>
        <dbReference type="ARBA" id="ARBA00022946"/>
    </source>
</evidence>
<dbReference type="InterPro" id="IPR006843">
    <property type="entry name" value="PAP/fibrillin_dom"/>
</dbReference>
<dbReference type="InterPro" id="IPR039633">
    <property type="entry name" value="PAP"/>
</dbReference>
<comment type="caution">
    <text evidence="5">The sequence shown here is derived from an EMBL/GenBank/DDBJ whole genome shotgun (WGS) entry which is preliminary data.</text>
</comment>
<organism evidence="5 6">
    <name type="scientific">Ilex paraguariensis</name>
    <name type="common">yerba mate</name>
    <dbReference type="NCBI Taxonomy" id="185542"/>
    <lineage>
        <taxon>Eukaryota</taxon>
        <taxon>Viridiplantae</taxon>
        <taxon>Streptophyta</taxon>
        <taxon>Embryophyta</taxon>
        <taxon>Tracheophyta</taxon>
        <taxon>Spermatophyta</taxon>
        <taxon>Magnoliopsida</taxon>
        <taxon>eudicotyledons</taxon>
        <taxon>Gunneridae</taxon>
        <taxon>Pentapetalae</taxon>
        <taxon>asterids</taxon>
        <taxon>campanulids</taxon>
        <taxon>Aquifoliales</taxon>
        <taxon>Aquifoliaceae</taxon>
        <taxon>Ilex</taxon>
    </lineage>
</organism>
<feature type="domain" description="Plastid lipid-associated protein/fibrillin conserved" evidence="4">
    <location>
        <begin position="230"/>
        <end position="359"/>
    </location>
</feature>
<keyword evidence="6" id="KW-1185">Reference proteome</keyword>
<dbReference type="GO" id="GO:0009536">
    <property type="term" value="C:plastid"/>
    <property type="evidence" value="ECO:0007669"/>
    <property type="project" value="UniProtKB-SubCell"/>
</dbReference>
<dbReference type="Proteomes" id="UP001642360">
    <property type="component" value="Unassembled WGS sequence"/>
</dbReference>
<dbReference type="Pfam" id="PF04755">
    <property type="entry name" value="PAP_fibrillin"/>
    <property type="match status" value="2"/>
</dbReference>
<evidence type="ECO:0000256" key="1">
    <source>
        <dbReference type="ARBA" id="ARBA00004474"/>
    </source>
</evidence>
<evidence type="ECO:0000313" key="6">
    <source>
        <dbReference type="Proteomes" id="UP001642360"/>
    </source>
</evidence>
<keyword evidence="2" id="KW-0934">Plastid</keyword>
<reference evidence="5 6" key="1">
    <citation type="submission" date="2024-02" db="EMBL/GenBank/DDBJ databases">
        <authorList>
            <person name="Vignale AGUSTIN F."/>
            <person name="Sosa J E."/>
            <person name="Modenutti C."/>
        </authorList>
    </citation>
    <scope>NUCLEOTIDE SEQUENCE [LARGE SCALE GENOMIC DNA]</scope>
</reference>
<evidence type="ECO:0000313" key="5">
    <source>
        <dbReference type="EMBL" id="CAK9171314.1"/>
    </source>
</evidence>
<gene>
    <name evidence="5" type="ORF">ILEXP_LOCUS40868</name>
</gene>
<keyword evidence="3" id="KW-0809">Transit peptide</keyword>
<protein>
    <recommendedName>
        <fullName evidence="4">Plastid lipid-associated protein/fibrillin conserved domain-containing protein</fullName>
    </recommendedName>
</protein>
<evidence type="ECO:0000259" key="4">
    <source>
        <dbReference type="Pfam" id="PF04755"/>
    </source>
</evidence>
<comment type="subcellular location">
    <subcellularLocation>
        <location evidence="1">Plastid</location>
    </subcellularLocation>
</comment>
<accession>A0ABC8TWW0</accession>
<dbReference type="AlphaFoldDB" id="A0ABC8TWW0"/>
<evidence type="ECO:0000256" key="2">
    <source>
        <dbReference type="ARBA" id="ARBA00022640"/>
    </source>
</evidence>
<feature type="domain" description="Plastid lipid-associated protein/fibrillin conserved" evidence="4">
    <location>
        <begin position="118"/>
        <end position="227"/>
    </location>
</feature>
<dbReference type="EMBL" id="CAUOFW020005713">
    <property type="protein sequence ID" value="CAK9171314.1"/>
    <property type="molecule type" value="Genomic_DNA"/>
</dbReference>
<name>A0ABC8TWW0_9AQUA</name>
<proteinExistence type="predicted"/>
<dbReference type="PANTHER" id="PTHR31906">
    <property type="entry name" value="PLASTID-LIPID-ASSOCIATED PROTEIN 4, CHLOROPLASTIC-RELATED"/>
    <property type="match status" value="1"/>
</dbReference>